<protein>
    <submittedName>
        <fullName evidence="1">SAM-dependent methyltransferase</fullName>
        <ecNumber evidence="1">2.1.1.-</ecNumber>
    </submittedName>
</protein>
<sequence length="271" mass="29092">MGDQPGADKAQEQQGASIARVYDLYLGGGHNLPADDGAAEAVVEVMPELPALLRVSLDFLKRCVRHLSDTGVRSFLDLGAGIPTMDNVHEIAQAADATARTVYVDNDPLAARERRVLVAGNDRALSIEADLRDADRVLGDPEAARLLRLGSQEPFAVLLSSVLHFITDDDQVRAVIAAYGAAMPPGSYLMISHGTAKPGAAQRLERAAQLYSKAIAPMKLRSKEELASLVSDFELIEPGVVYCANWRPDLGYQAGPDEQALPQIGLLARKN</sequence>
<name>A0ABV6VHS7_9ACTN</name>
<dbReference type="EC" id="2.1.1.-" evidence="1"/>
<dbReference type="Proteomes" id="UP001592582">
    <property type="component" value="Unassembled WGS sequence"/>
</dbReference>
<evidence type="ECO:0000313" key="1">
    <source>
        <dbReference type="EMBL" id="MFC1413285.1"/>
    </source>
</evidence>
<dbReference type="EMBL" id="JBHEZX010000015">
    <property type="protein sequence ID" value="MFC1413285.1"/>
    <property type="molecule type" value="Genomic_DNA"/>
</dbReference>
<keyword evidence="1" id="KW-0489">Methyltransferase</keyword>
<dbReference type="Gene3D" id="3.40.50.150">
    <property type="entry name" value="Vaccinia Virus protein VP39"/>
    <property type="match status" value="1"/>
</dbReference>
<comment type="caution">
    <text evidence="1">The sequence shown here is derived from an EMBL/GenBank/DDBJ whole genome shotgun (WGS) entry which is preliminary data.</text>
</comment>
<organism evidence="1 2">
    <name type="scientific">Streptacidiphilus alkalitolerans</name>
    <dbReference type="NCBI Taxonomy" id="3342712"/>
    <lineage>
        <taxon>Bacteria</taxon>
        <taxon>Bacillati</taxon>
        <taxon>Actinomycetota</taxon>
        <taxon>Actinomycetes</taxon>
        <taxon>Kitasatosporales</taxon>
        <taxon>Streptomycetaceae</taxon>
        <taxon>Streptacidiphilus</taxon>
    </lineage>
</organism>
<accession>A0ABV6VHS7</accession>
<evidence type="ECO:0000313" key="2">
    <source>
        <dbReference type="Proteomes" id="UP001592582"/>
    </source>
</evidence>
<gene>
    <name evidence="1" type="ORF">ACEZDG_28860</name>
</gene>
<reference evidence="1 2" key="1">
    <citation type="submission" date="2024-09" db="EMBL/GenBank/DDBJ databases">
        <authorList>
            <person name="Lee S.D."/>
        </authorList>
    </citation>
    <scope>NUCLEOTIDE SEQUENCE [LARGE SCALE GENOMIC DNA]</scope>
    <source>
        <strain evidence="1 2">N1-1</strain>
    </source>
</reference>
<dbReference type="GO" id="GO:0032259">
    <property type="term" value="P:methylation"/>
    <property type="evidence" value="ECO:0007669"/>
    <property type="project" value="UniProtKB-KW"/>
</dbReference>
<proteinExistence type="predicted"/>
<keyword evidence="1" id="KW-0808">Transferase</keyword>
<dbReference type="GO" id="GO:0008168">
    <property type="term" value="F:methyltransferase activity"/>
    <property type="evidence" value="ECO:0007669"/>
    <property type="project" value="UniProtKB-KW"/>
</dbReference>
<keyword evidence="2" id="KW-1185">Reference proteome</keyword>
<dbReference type="Pfam" id="PF04672">
    <property type="entry name" value="Methyltransf_19"/>
    <property type="match status" value="1"/>
</dbReference>
<dbReference type="InterPro" id="IPR006764">
    <property type="entry name" value="SAM_dep_MeTrfase_SAV2177_type"/>
</dbReference>
<dbReference type="PIRSF" id="PIRSF017393">
    <property type="entry name" value="MTase_SAV2177"/>
    <property type="match status" value="1"/>
</dbReference>
<dbReference type="InterPro" id="IPR029063">
    <property type="entry name" value="SAM-dependent_MTases_sf"/>
</dbReference>
<dbReference type="SUPFAM" id="SSF53335">
    <property type="entry name" value="S-adenosyl-L-methionine-dependent methyltransferases"/>
    <property type="match status" value="1"/>
</dbReference>